<keyword evidence="3" id="KW-1185">Reference proteome</keyword>
<dbReference type="AlphaFoldDB" id="A0A553NFQ0"/>
<dbReference type="Proteomes" id="UP000318571">
    <property type="component" value="Chromosome 10"/>
</dbReference>
<proteinExistence type="predicted"/>
<accession>A0A553NFQ0</accession>
<dbReference type="PANTHER" id="PTHR10068">
    <property type="entry name" value="BONE MARROW PROTEOGLYCAN"/>
    <property type="match status" value="1"/>
</dbReference>
<reference evidence="2 3" key="1">
    <citation type="journal article" date="2018" name="Nat. Ecol. Evol.">
        <title>Genomic signatures of mitonuclear coevolution across populations of Tigriopus californicus.</title>
        <authorList>
            <person name="Barreto F.S."/>
            <person name="Watson E.T."/>
            <person name="Lima T.G."/>
            <person name="Willett C.S."/>
            <person name="Edmands S."/>
            <person name="Li W."/>
            <person name="Burton R.S."/>
        </authorList>
    </citation>
    <scope>NUCLEOTIDE SEQUENCE [LARGE SCALE GENOMIC DNA]</scope>
    <source>
        <strain evidence="2 3">San Diego</strain>
    </source>
</reference>
<name>A0A553NFQ0_TIGCA</name>
<dbReference type="PANTHER" id="PTHR10068:SF14">
    <property type="entry name" value="CELL WALL ADHESIN EAP1"/>
    <property type="match status" value="1"/>
</dbReference>
<evidence type="ECO:0000313" key="2">
    <source>
        <dbReference type="EMBL" id="TRY64284.1"/>
    </source>
</evidence>
<dbReference type="EMBL" id="VCGU01000458">
    <property type="protein sequence ID" value="TRY64284.1"/>
    <property type="molecule type" value="Genomic_DNA"/>
</dbReference>
<feature type="compositionally biased region" description="Low complexity" evidence="1">
    <location>
        <begin position="214"/>
        <end position="224"/>
    </location>
</feature>
<gene>
    <name evidence="2" type="ORF">TCAL_15277</name>
</gene>
<evidence type="ECO:0000313" key="3">
    <source>
        <dbReference type="Proteomes" id="UP000318571"/>
    </source>
</evidence>
<comment type="caution">
    <text evidence="2">The sequence shown here is derived from an EMBL/GenBank/DDBJ whole genome shotgun (WGS) entry which is preliminary data.</text>
</comment>
<evidence type="ECO:0000256" key="1">
    <source>
        <dbReference type="SAM" id="MobiDB-lite"/>
    </source>
</evidence>
<organism evidence="2 3">
    <name type="scientific">Tigriopus californicus</name>
    <name type="common">Marine copepod</name>
    <dbReference type="NCBI Taxonomy" id="6832"/>
    <lineage>
        <taxon>Eukaryota</taxon>
        <taxon>Metazoa</taxon>
        <taxon>Ecdysozoa</taxon>
        <taxon>Arthropoda</taxon>
        <taxon>Crustacea</taxon>
        <taxon>Multicrustacea</taxon>
        <taxon>Hexanauplia</taxon>
        <taxon>Copepoda</taxon>
        <taxon>Harpacticoida</taxon>
        <taxon>Harpacticidae</taxon>
        <taxon>Tigriopus</taxon>
    </lineage>
</organism>
<sequence>MLQNTLTASSTMPKLGSTHRLLADLFERERLVGEVGAHQVDQGDQGYPVGPLFLSVQVGLQGQVNQQVLRLLSCQVVPTHQVLLSNRAFLEDRRVPFHLSRLVPLFLQIDPFLPYHGVQSTLVSQEVHFCQIFLGVQPLQLDQENPLNQQDLQHQVDLDLLEDPMAQTVRGVLYLLQSGPTPPFPPIGPLGPMAPTGPIEPFEPLNPFSPGKPVSPFTPSSPGSPIGPGGPGKPGLPIVPSLPIGPGKPGGPISPFSPGLPGPPDLAFPIDKNNFLTQCQNINSKVELPLLVILVILSHQEILAVLAGLQFQFFLRTLFASVSGSSRISWDSRWAWGPWLSNRTSLARWPPRANHSRLTNWTINPVLPLSPGGPGIPSFPDVPDSPVSPVIPRCPSGPSRPVIPTGPGGPFMNICTYNSKIIEKCCIFSYWLPCISFWSWKPLASSWLTWTTWAFTSFRPLGSFFSLFSDESRVSTFSFFSHVPFDAFISSFPLVAFVPSESTFSLVSFHSSSPGEPNGALLLHRHDYLLTVCPVGPFIPLSPCLPGKPGLPAAPSAPGRPGNPGLPLGPLKPNLLVLMALWALHFPSLPVFPPPLVCQADPVSLKIHAAQETPEHLYRYGFLLQKILLVLPDLCSLVLPCLLEYREVLVCQVPPWDQTLPSIHARHPFLDPGVPGGPDKPGRPVKPTGPLGPIRLAMACLIISCIVLSGPLVDPVFVGMMRTLPGGP</sequence>
<feature type="region of interest" description="Disordered" evidence="1">
    <location>
        <begin position="207"/>
        <end position="235"/>
    </location>
</feature>
<protein>
    <submittedName>
        <fullName evidence="2">Uncharacterized protein</fullName>
    </submittedName>
</protein>